<evidence type="ECO:0000256" key="18">
    <source>
        <dbReference type="ARBA" id="ARBA00031141"/>
    </source>
</evidence>
<evidence type="ECO:0000256" key="4">
    <source>
        <dbReference type="ARBA" id="ARBA00004466"/>
    </source>
</evidence>
<name>A0AAD7WEN8_9TELE</name>
<evidence type="ECO:0000256" key="21">
    <source>
        <dbReference type="SAM" id="SignalP"/>
    </source>
</evidence>
<reference evidence="22" key="1">
    <citation type="journal article" date="2023" name="Science">
        <title>Genome structures resolve the early diversification of teleost fishes.</title>
        <authorList>
            <person name="Parey E."/>
            <person name="Louis A."/>
            <person name="Montfort J."/>
            <person name="Bouchez O."/>
            <person name="Roques C."/>
            <person name="Iampietro C."/>
            <person name="Lluch J."/>
            <person name="Castinel A."/>
            <person name="Donnadieu C."/>
            <person name="Desvignes T."/>
            <person name="Floi Bucao C."/>
            <person name="Jouanno E."/>
            <person name="Wen M."/>
            <person name="Mejri S."/>
            <person name="Dirks R."/>
            <person name="Jansen H."/>
            <person name="Henkel C."/>
            <person name="Chen W.J."/>
            <person name="Zahm M."/>
            <person name="Cabau C."/>
            <person name="Klopp C."/>
            <person name="Thompson A.W."/>
            <person name="Robinson-Rechavi M."/>
            <person name="Braasch I."/>
            <person name="Lecointre G."/>
            <person name="Bobe J."/>
            <person name="Postlethwait J.H."/>
            <person name="Berthelot C."/>
            <person name="Roest Crollius H."/>
            <person name="Guiguen Y."/>
        </authorList>
    </citation>
    <scope>NUCLEOTIDE SEQUENCE</scope>
    <source>
        <strain evidence="22">NC1722</strain>
    </source>
</reference>
<keyword evidence="14 20" id="KW-1133">Transmembrane helix</keyword>
<dbReference type="Proteomes" id="UP001221898">
    <property type="component" value="Unassembled WGS sequence"/>
</dbReference>
<keyword evidence="10" id="KW-1003">Cell membrane</keyword>
<gene>
    <name evidence="22" type="ORF">AAFF_G00047080</name>
</gene>
<dbReference type="InterPro" id="IPR017403">
    <property type="entry name" value="PODXL"/>
</dbReference>
<feature type="region of interest" description="Disordered" evidence="19">
    <location>
        <begin position="212"/>
        <end position="235"/>
    </location>
</feature>
<sequence length="415" mass="45016">MRIIFALLLLGFFYIRGTSGNLTMTKPSTTESKPASITSTPDPSTNTTIDSPTSQTTQDPSIIAKALPSIATTSSGAVDTKTPAVDTISTRPSPTPTIAFFITKATTVNQITESQSTLTPTSQSTLTPQSTTSLITSTVSKLITTSMPETDTKGAVLPALPSTDTSMATSHSALKSTSFPRSPITQNSTGIPEISQTLHITNGVSTVAASQTALGPSRDETTIDRATPPKTPNTTEKDVKDVIFQVEKGQTKEQDTVFFKVCEELMNSMLANKCTLDIHTVNGKQIIKSGSVQVDPTVLKKIQEKHELVEPQKSTILIAILCSCAAVLVLITIIIGYIYTTRHRQSYRKNQQHLTEELQTVENGYHDNPTLEVMEVQPEMQEKKAAPNGEFNDSWIVPFDNLAKEDMPDEEDTHL</sequence>
<dbReference type="Pfam" id="PF06365">
    <property type="entry name" value="CD34_antigen"/>
    <property type="match status" value="1"/>
</dbReference>
<dbReference type="InterPro" id="IPR013836">
    <property type="entry name" value="CD34/Podocalyxin"/>
</dbReference>
<dbReference type="GO" id="GO:0022408">
    <property type="term" value="P:negative regulation of cell-cell adhesion"/>
    <property type="evidence" value="ECO:0007669"/>
    <property type="project" value="TreeGrafter"/>
</dbReference>
<evidence type="ECO:0000256" key="6">
    <source>
        <dbReference type="ARBA" id="ARBA00004486"/>
    </source>
</evidence>
<comment type="caution">
    <text evidence="22">The sequence shown here is derived from an EMBL/GenBank/DDBJ whole genome shotgun (WGS) entry which is preliminary data.</text>
</comment>
<keyword evidence="17" id="KW-0966">Cell projection</keyword>
<feature type="region of interest" description="Disordered" evidence="19">
    <location>
        <begin position="23"/>
        <end position="60"/>
    </location>
</feature>
<dbReference type="GO" id="GO:0007155">
    <property type="term" value="P:cell adhesion"/>
    <property type="evidence" value="ECO:0007669"/>
    <property type="project" value="UniProtKB-KW"/>
</dbReference>
<evidence type="ECO:0000256" key="14">
    <source>
        <dbReference type="ARBA" id="ARBA00022989"/>
    </source>
</evidence>
<dbReference type="GO" id="GO:0032534">
    <property type="term" value="P:regulation of microvillus assembly"/>
    <property type="evidence" value="ECO:0007669"/>
    <property type="project" value="TreeGrafter"/>
</dbReference>
<accession>A0AAD7WEN8</accession>
<evidence type="ECO:0000256" key="15">
    <source>
        <dbReference type="ARBA" id="ARBA00023136"/>
    </source>
</evidence>
<evidence type="ECO:0000256" key="3">
    <source>
        <dbReference type="ARBA" id="ARBA00004285"/>
    </source>
</evidence>
<keyword evidence="12 21" id="KW-0732">Signal</keyword>
<keyword evidence="13" id="KW-0130">Cell adhesion</keyword>
<comment type="similarity">
    <text evidence="8">Belongs to the podocalyxin family.</text>
</comment>
<evidence type="ECO:0000313" key="22">
    <source>
        <dbReference type="EMBL" id="KAJ8394301.1"/>
    </source>
</evidence>
<evidence type="ECO:0000256" key="17">
    <source>
        <dbReference type="ARBA" id="ARBA00023273"/>
    </source>
</evidence>
<dbReference type="GO" id="GO:0016324">
    <property type="term" value="C:apical plasma membrane"/>
    <property type="evidence" value="ECO:0007669"/>
    <property type="project" value="UniProtKB-SubCell"/>
</dbReference>
<dbReference type="GO" id="GO:0001726">
    <property type="term" value="C:ruffle"/>
    <property type="evidence" value="ECO:0007669"/>
    <property type="project" value="UniProtKB-SubCell"/>
</dbReference>
<feature type="chain" id="PRO_5042275515" description="Podocalyxin" evidence="21">
    <location>
        <begin position="21"/>
        <end position="415"/>
    </location>
</feature>
<organism evidence="22 23">
    <name type="scientific">Aldrovandia affinis</name>
    <dbReference type="NCBI Taxonomy" id="143900"/>
    <lineage>
        <taxon>Eukaryota</taxon>
        <taxon>Metazoa</taxon>
        <taxon>Chordata</taxon>
        <taxon>Craniata</taxon>
        <taxon>Vertebrata</taxon>
        <taxon>Euteleostomi</taxon>
        <taxon>Actinopterygii</taxon>
        <taxon>Neopterygii</taxon>
        <taxon>Teleostei</taxon>
        <taxon>Notacanthiformes</taxon>
        <taxon>Halosauridae</taxon>
        <taxon>Aldrovandia</taxon>
    </lineage>
</organism>
<protein>
    <recommendedName>
        <fullName evidence="9">Podocalyxin</fullName>
    </recommendedName>
    <alternativeName>
        <fullName evidence="18">Podocalyxin-like protein 1</fullName>
    </alternativeName>
</protein>
<comment type="subcellular location">
    <subcellularLocation>
        <location evidence="2">Apical cell membrane</location>
    </subcellularLocation>
    <subcellularLocation>
        <location evidence="6">Cell projection</location>
        <location evidence="6">Filopodium</location>
    </subcellularLocation>
    <subcellularLocation>
        <location evidence="7">Cell projection</location>
        <location evidence="7">Lamellipodium</location>
    </subcellularLocation>
    <subcellularLocation>
        <location evidence="1">Cell projection</location>
        <location evidence="1">Microvillus</location>
    </subcellularLocation>
    <subcellularLocation>
        <location evidence="4">Cell projection</location>
        <location evidence="4">Ruffle</location>
    </subcellularLocation>
    <subcellularLocation>
        <location evidence="3">Membrane raft</location>
    </subcellularLocation>
    <subcellularLocation>
        <location evidence="5">Membrane</location>
        <topology evidence="5">Single-pass type I membrane protein</topology>
    </subcellularLocation>
</comment>
<feature type="transmembrane region" description="Helical" evidence="20">
    <location>
        <begin position="316"/>
        <end position="339"/>
    </location>
</feature>
<dbReference type="PANTHER" id="PTHR12067">
    <property type="entry name" value="PODOCALYXIN"/>
    <property type="match status" value="1"/>
</dbReference>
<keyword evidence="11 20" id="KW-0812">Transmembrane</keyword>
<evidence type="ECO:0000256" key="11">
    <source>
        <dbReference type="ARBA" id="ARBA00022692"/>
    </source>
</evidence>
<dbReference type="PANTHER" id="PTHR12067:SF5">
    <property type="entry name" value="PODOCALYXIN"/>
    <property type="match status" value="1"/>
</dbReference>
<evidence type="ECO:0000256" key="12">
    <source>
        <dbReference type="ARBA" id="ARBA00022729"/>
    </source>
</evidence>
<keyword evidence="15 20" id="KW-0472">Membrane</keyword>
<evidence type="ECO:0000256" key="19">
    <source>
        <dbReference type="SAM" id="MobiDB-lite"/>
    </source>
</evidence>
<proteinExistence type="inferred from homology"/>
<dbReference type="EMBL" id="JAINUG010000127">
    <property type="protein sequence ID" value="KAJ8394301.1"/>
    <property type="molecule type" value="Genomic_DNA"/>
</dbReference>
<evidence type="ECO:0000256" key="1">
    <source>
        <dbReference type="ARBA" id="ARBA00004105"/>
    </source>
</evidence>
<dbReference type="GO" id="GO:0016477">
    <property type="term" value="P:cell migration"/>
    <property type="evidence" value="ECO:0007669"/>
    <property type="project" value="InterPro"/>
</dbReference>
<feature type="signal peptide" evidence="21">
    <location>
        <begin position="1"/>
        <end position="20"/>
    </location>
</feature>
<keyword evidence="16" id="KW-0325">Glycoprotein</keyword>
<dbReference type="GO" id="GO:0045121">
    <property type="term" value="C:membrane raft"/>
    <property type="evidence" value="ECO:0007669"/>
    <property type="project" value="UniProtKB-SubCell"/>
</dbReference>
<evidence type="ECO:0000256" key="8">
    <source>
        <dbReference type="ARBA" id="ARBA00007029"/>
    </source>
</evidence>
<evidence type="ECO:0000256" key="16">
    <source>
        <dbReference type="ARBA" id="ARBA00023180"/>
    </source>
</evidence>
<evidence type="ECO:0000256" key="5">
    <source>
        <dbReference type="ARBA" id="ARBA00004479"/>
    </source>
</evidence>
<dbReference type="AlphaFoldDB" id="A0AAD7WEN8"/>
<evidence type="ECO:0000256" key="10">
    <source>
        <dbReference type="ARBA" id="ARBA00022475"/>
    </source>
</evidence>
<dbReference type="GO" id="GO:0033634">
    <property type="term" value="P:positive regulation of cell-cell adhesion mediated by integrin"/>
    <property type="evidence" value="ECO:0007669"/>
    <property type="project" value="TreeGrafter"/>
</dbReference>
<evidence type="ECO:0000256" key="9">
    <source>
        <dbReference type="ARBA" id="ARBA00017371"/>
    </source>
</evidence>
<evidence type="ECO:0000256" key="20">
    <source>
        <dbReference type="SAM" id="Phobius"/>
    </source>
</evidence>
<evidence type="ECO:0000256" key="7">
    <source>
        <dbReference type="ARBA" id="ARBA00004510"/>
    </source>
</evidence>
<evidence type="ECO:0000256" key="13">
    <source>
        <dbReference type="ARBA" id="ARBA00022889"/>
    </source>
</evidence>
<keyword evidence="23" id="KW-1185">Reference proteome</keyword>
<evidence type="ECO:0000313" key="23">
    <source>
        <dbReference type="Proteomes" id="UP001221898"/>
    </source>
</evidence>
<dbReference type="GO" id="GO:0031528">
    <property type="term" value="C:microvillus membrane"/>
    <property type="evidence" value="ECO:0007669"/>
    <property type="project" value="TreeGrafter"/>
</dbReference>
<dbReference type="GO" id="GO:0030027">
    <property type="term" value="C:lamellipodium"/>
    <property type="evidence" value="ECO:0007669"/>
    <property type="project" value="UniProtKB-SubCell"/>
</dbReference>
<dbReference type="GO" id="GO:0030175">
    <property type="term" value="C:filopodium"/>
    <property type="evidence" value="ECO:0007669"/>
    <property type="project" value="UniProtKB-SubCell"/>
</dbReference>
<evidence type="ECO:0000256" key="2">
    <source>
        <dbReference type="ARBA" id="ARBA00004221"/>
    </source>
</evidence>